<evidence type="ECO:0000256" key="2">
    <source>
        <dbReference type="ARBA" id="ARBA00022448"/>
    </source>
</evidence>
<feature type="transmembrane region" description="Helical" evidence="7">
    <location>
        <begin position="259"/>
        <end position="281"/>
    </location>
</feature>
<evidence type="ECO:0000256" key="4">
    <source>
        <dbReference type="ARBA" id="ARBA00022692"/>
    </source>
</evidence>
<dbReference type="EMBL" id="VLXZ01000002">
    <property type="protein sequence ID" value="TSB47847.1"/>
    <property type="molecule type" value="Genomic_DNA"/>
</dbReference>
<dbReference type="RefSeq" id="WP_143847456.1">
    <property type="nucleotide sequence ID" value="NZ_VLXZ01000002.1"/>
</dbReference>
<name>A0A554A2C8_9BACI</name>
<keyword evidence="6 7" id="KW-0472">Membrane</keyword>
<dbReference type="AlphaFoldDB" id="A0A554A2C8"/>
<comment type="similarity">
    <text evidence="7">Belongs to the binding-protein-dependent transport system permease family.</text>
</comment>
<feature type="domain" description="ABC transmembrane type-1" evidence="8">
    <location>
        <begin position="93"/>
        <end position="282"/>
    </location>
</feature>
<dbReference type="Gene3D" id="1.10.3720.10">
    <property type="entry name" value="MetI-like"/>
    <property type="match status" value="1"/>
</dbReference>
<keyword evidence="3" id="KW-1003">Cell membrane</keyword>
<protein>
    <submittedName>
        <fullName evidence="9">ABC transporter permease</fullName>
    </submittedName>
</protein>
<dbReference type="GO" id="GO:0055085">
    <property type="term" value="P:transmembrane transport"/>
    <property type="evidence" value="ECO:0007669"/>
    <property type="project" value="InterPro"/>
</dbReference>
<keyword evidence="4 7" id="KW-0812">Transmembrane</keyword>
<dbReference type="InterPro" id="IPR050366">
    <property type="entry name" value="BP-dependent_transpt_permease"/>
</dbReference>
<comment type="caution">
    <text evidence="9">The sequence shown here is derived from an EMBL/GenBank/DDBJ whole genome shotgun (WGS) entry which is preliminary data.</text>
</comment>
<evidence type="ECO:0000256" key="5">
    <source>
        <dbReference type="ARBA" id="ARBA00022989"/>
    </source>
</evidence>
<evidence type="ECO:0000259" key="8">
    <source>
        <dbReference type="PROSITE" id="PS50928"/>
    </source>
</evidence>
<dbReference type="InterPro" id="IPR000515">
    <property type="entry name" value="MetI-like"/>
</dbReference>
<keyword evidence="2 7" id="KW-0813">Transport</keyword>
<organism evidence="9 10">
    <name type="scientific">Alkalicoccobacillus porphyridii</name>
    <dbReference type="NCBI Taxonomy" id="2597270"/>
    <lineage>
        <taxon>Bacteria</taxon>
        <taxon>Bacillati</taxon>
        <taxon>Bacillota</taxon>
        <taxon>Bacilli</taxon>
        <taxon>Bacillales</taxon>
        <taxon>Bacillaceae</taxon>
        <taxon>Alkalicoccobacillus</taxon>
    </lineage>
</organism>
<dbReference type="PROSITE" id="PS50928">
    <property type="entry name" value="ABC_TM1"/>
    <property type="match status" value="1"/>
</dbReference>
<keyword evidence="5 7" id="KW-1133">Transmembrane helix</keyword>
<dbReference type="SUPFAM" id="SSF161098">
    <property type="entry name" value="MetI-like"/>
    <property type="match status" value="1"/>
</dbReference>
<dbReference type="GO" id="GO:0005886">
    <property type="term" value="C:plasma membrane"/>
    <property type="evidence" value="ECO:0007669"/>
    <property type="project" value="UniProtKB-SubCell"/>
</dbReference>
<evidence type="ECO:0000256" key="3">
    <source>
        <dbReference type="ARBA" id="ARBA00022475"/>
    </source>
</evidence>
<evidence type="ECO:0000256" key="6">
    <source>
        <dbReference type="ARBA" id="ARBA00023136"/>
    </source>
</evidence>
<feature type="transmembrane region" description="Helical" evidence="7">
    <location>
        <begin position="214"/>
        <end position="238"/>
    </location>
</feature>
<gene>
    <name evidence="9" type="ORF">FN960_04885</name>
</gene>
<feature type="transmembrane region" description="Helical" evidence="7">
    <location>
        <begin position="31"/>
        <end position="53"/>
    </location>
</feature>
<reference evidence="9 10" key="1">
    <citation type="submission" date="2019-07" db="EMBL/GenBank/DDBJ databases">
        <authorList>
            <person name="Park Y.J."/>
            <person name="Jeong S.E."/>
            <person name="Jung H.S."/>
        </authorList>
    </citation>
    <scope>NUCLEOTIDE SEQUENCE [LARGE SCALE GENOMIC DNA]</scope>
    <source>
        <strain evidence="10">P16(2019)</strain>
    </source>
</reference>
<dbReference type="PANTHER" id="PTHR43386">
    <property type="entry name" value="OLIGOPEPTIDE TRANSPORT SYSTEM PERMEASE PROTEIN APPC"/>
    <property type="match status" value="1"/>
</dbReference>
<accession>A0A554A2C8</accession>
<dbReference type="OrthoDB" id="9797472at2"/>
<keyword evidence="10" id="KW-1185">Reference proteome</keyword>
<dbReference type="PANTHER" id="PTHR43386:SF1">
    <property type="entry name" value="D,D-DIPEPTIDE TRANSPORT SYSTEM PERMEASE PROTEIN DDPC-RELATED"/>
    <property type="match status" value="1"/>
</dbReference>
<evidence type="ECO:0000256" key="7">
    <source>
        <dbReference type="RuleBase" id="RU363032"/>
    </source>
</evidence>
<sequence length="293" mass="31402">MSVLSKSYHTILLKKERTNQKQFIKGWTRKALLWGGIAVLIGITAAALMPSVIASQSPPVMQPDQLLQPPGSTHFFGTDQLGRDVFSLIVYGSAQSLFIGVASVLVGGFIGTLISLIGGYFGGILDMFLMRCIDILMTIPGILLAITVSALLSTSLTSTILAVSIAMIPNFARVMRSQVIAVKNRLFIKAAISSGASHAKIIITHILPHCMSPLLVMATIGMGTSILIGAGLSFLGLSEIKELPDWGYLLSQGRSYLNVAWWVATFPGLAITILVLSVNLIGDELRAYFDPRG</sequence>
<evidence type="ECO:0000256" key="1">
    <source>
        <dbReference type="ARBA" id="ARBA00004651"/>
    </source>
</evidence>
<dbReference type="Pfam" id="PF00528">
    <property type="entry name" value="BPD_transp_1"/>
    <property type="match status" value="1"/>
</dbReference>
<proteinExistence type="inferred from homology"/>
<dbReference type="InterPro" id="IPR035906">
    <property type="entry name" value="MetI-like_sf"/>
</dbReference>
<evidence type="ECO:0000313" key="9">
    <source>
        <dbReference type="EMBL" id="TSB47847.1"/>
    </source>
</evidence>
<dbReference type="CDD" id="cd06261">
    <property type="entry name" value="TM_PBP2"/>
    <property type="match status" value="1"/>
</dbReference>
<dbReference type="Proteomes" id="UP000318521">
    <property type="component" value="Unassembled WGS sequence"/>
</dbReference>
<feature type="transmembrane region" description="Helical" evidence="7">
    <location>
        <begin position="97"/>
        <end position="121"/>
    </location>
</feature>
<evidence type="ECO:0000313" key="10">
    <source>
        <dbReference type="Proteomes" id="UP000318521"/>
    </source>
</evidence>
<comment type="subcellular location">
    <subcellularLocation>
        <location evidence="1 7">Cell membrane</location>
        <topology evidence="1 7">Multi-pass membrane protein</topology>
    </subcellularLocation>
</comment>